<sequence length="337" mass="37911">MSEVWLNVFHGEICDINEQLQCSYDTQLGEDGCDGEQENSMTWDTFGKPIHIDPVLSLFRVLKPRITGFVVSKEIELDVLLQGYEWMSLMVYAEADREVYEAAILLLCSMTVVEEETGKSIEEMGVLEKMDANGYTVEYLLGIIGRVLIPSLVERLKQLMVACIQEQERHKFPDPQTKVSMYLNMKTSYDKYLRFRNLDGFFEGGLLLCLASAGISGEGLTVGAMGDVIESAIHSHDSHGIIRHFTEEDIANMHRYAAGGMCATLERSFLHNAQVSRQVREADIPGELKHAILNYSSCYHLFSYSNTRYGYGGPYAEAVAFNLNEKKVINPLDSLSN</sequence>
<reference evidence="1" key="1">
    <citation type="submission" date="2022-04" db="EMBL/GenBank/DDBJ databases">
        <title>Genome of the entomopathogenic fungus Entomophthora muscae.</title>
        <authorList>
            <person name="Elya C."/>
            <person name="Lovett B.R."/>
            <person name="Lee E."/>
            <person name="Macias A.M."/>
            <person name="Hajek A.E."/>
            <person name="De Bivort B.L."/>
            <person name="Kasson M.T."/>
            <person name="De Fine Licht H.H."/>
            <person name="Stajich J.E."/>
        </authorList>
    </citation>
    <scope>NUCLEOTIDE SEQUENCE</scope>
    <source>
        <strain evidence="1">Berkeley</strain>
    </source>
</reference>
<gene>
    <name evidence="1" type="ORF">DSO57_1001125</name>
</gene>
<dbReference type="Proteomes" id="UP001165960">
    <property type="component" value="Unassembled WGS sequence"/>
</dbReference>
<comment type="caution">
    <text evidence="1">The sequence shown here is derived from an EMBL/GenBank/DDBJ whole genome shotgun (WGS) entry which is preliminary data.</text>
</comment>
<evidence type="ECO:0000313" key="2">
    <source>
        <dbReference type="Proteomes" id="UP001165960"/>
    </source>
</evidence>
<protein>
    <submittedName>
        <fullName evidence="1">Uncharacterized protein</fullName>
    </submittedName>
</protein>
<organism evidence="1 2">
    <name type="scientific">Entomophthora muscae</name>
    <dbReference type="NCBI Taxonomy" id="34485"/>
    <lineage>
        <taxon>Eukaryota</taxon>
        <taxon>Fungi</taxon>
        <taxon>Fungi incertae sedis</taxon>
        <taxon>Zoopagomycota</taxon>
        <taxon>Entomophthoromycotina</taxon>
        <taxon>Entomophthoromycetes</taxon>
        <taxon>Entomophthorales</taxon>
        <taxon>Entomophthoraceae</taxon>
        <taxon>Entomophthora</taxon>
    </lineage>
</organism>
<accession>A0ACC2RZY7</accession>
<dbReference type="EMBL" id="QTSX02006392">
    <property type="protein sequence ID" value="KAJ9055683.1"/>
    <property type="molecule type" value="Genomic_DNA"/>
</dbReference>
<keyword evidence="2" id="KW-1185">Reference proteome</keyword>
<evidence type="ECO:0000313" key="1">
    <source>
        <dbReference type="EMBL" id="KAJ9055683.1"/>
    </source>
</evidence>
<name>A0ACC2RZY7_9FUNG</name>
<proteinExistence type="predicted"/>